<name>A0ABP8N4S5_9BACT</name>
<reference evidence="2" key="1">
    <citation type="journal article" date="2019" name="Int. J. Syst. Evol. Microbiol.">
        <title>The Global Catalogue of Microorganisms (GCM) 10K type strain sequencing project: providing services to taxonomists for standard genome sequencing and annotation.</title>
        <authorList>
            <consortium name="The Broad Institute Genomics Platform"/>
            <consortium name="The Broad Institute Genome Sequencing Center for Infectious Disease"/>
            <person name="Wu L."/>
            <person name="Ma J."/>
        </authorList>
    </citation>
    <scope>NUCLEOTIDE SEQUENCE [LARGE SCALE GENOMIC DNA]</scope>
    <source>
        <strain evidence="2">JCM 17927</strain>
    </source>
</reference>
<comment type="caution">
    <text evidence="1">The sequence shown here is derived from an EMBL/GenBank/DDBJ whole genome shotgun (WGS) entry which is preliminary data.</text>
</comment>
<evidence type="ECO:0000313" key="1">
    <source>
        <dbReference type="EMBL" id="GAA4461339.1"/>
    </source>
</evidence>
<dbReference type="EMBL" id="BAABHD010000061">
    <property type="protein sequence ID" value="GAA4461339.1"/>
    <property type="molecule type" value="Genomic_DNA"/>
</dbReference>
<proteinExistence type="predicted"/>
<gene>
    <name evidence="1" type="ORF">GCM10023189_36760</name>
</gene>
<accession>A0ABP8N4S5</accession>
<protein>
    <submittedName>
        <fullName evidence="1">Uncharacterized protein</fullName>
    </submittedName>
</protein>
<keyword evidence="2" id="KW-1185">Reference proteome</keyword>
<dbReference type="Proteomes" id="UP001501175">
    <property type="component" value="Unassembled WGS sequence"/>
</dbReference>
<sequence length="62" mass="7137">MNEGLKLIAAERNFRPKLFTKAGQKSFTDWCFTTLGLTTDVLKVLQVSKSDKDLKGYRWPDE</sequence>
<organism evidence="1 2">
    <name type="scientific">Nibrella saemangeumensis</name>
    <dbReference type="NCBI Taxonomy" id="1084526"/>
    <lineage>
        <taxon>Bacteria</taxon>
        <taxon>Pseudomonadati</taxon>
        <taxon>Bacteroidota</taxon>
        <taxon>Cytophagia</taxon>
        <taxon>Cytophagales</taxon>
        <taxon>Spirosomataceae</taxon>
        <taxon>Nibrella</taxon>
    </lineage>
</organism>
<evidence type="ECO:0000313" key="2">
    <source>
        <dbReference type="Proteomes" id="UP001501175"/>
    </source>
</evidence>